<protein>
    <recommendedName>
        <fullName evidence="2">alpha-galactosidase</fullName>
        <ecNumber evidence="2">3.2.1.22</ecNumber>
    </recommendedName>
</protein>
<dbReference type="AlphaFoldDB" id="H0EGB8"/>
<dbReference type="HOGENOM" id="CLU_051214_1_0_1"/>
<evidence type="ECO:0000259" key="3">
    <source>
        <dbReference type="Pfam" id="PF03537"/>
    </source>
</evidence>
<dbReference type="Pfam" id="PF03537">
    <property type="entry name" value="Glyco_hydro_114"/>
    <property type="match status" value="1"/>
</dbReference>
<organism evidence="4 5">
    <name type="scientific">Glarea lozoyensis (strain ATCC 74030 / MF5533)</name>
    <dbReference type="NCBI Taxonomy" id="1104152"/>
    <lineage>
        <taxon>Eukaryota</taxon>
        <taxon>Fungi</taxon>
        <taxon>Dikarya</taxon>
        <taxon>Ascomycota</taxon>
        <taxon>Pezizomycotina</taxon>
        <taxon>Leotiomycetes</taxon>
        <taxon>Helotiales</taxon>
        <taxon>Helotiaceae</taxon>
        <taxon>Glarea</taxon>
    </lineage>
</organism>
<dbReference type="PANTHER" id="PTHR35273">
    <property type="entry name" value="ALPHA-1,4 POLYGALACTOSAMINIDASE, PUTATIVE (AFU_ORTHOLOGUE AFUA_3G07890)-RELATED"/>
    <property type="match status" value="1"/>
</dbReference>
<comment type="catalytic activity">
    <reaction evidence="1">
        <text>Hydrolysis of terminal, non-reducing alpha-D-galactose residues in alpha-D-galactosides, including galactose oligosaccharides, galactomannans and galactolipids.</text>
        <dbReference type="EC" id="3.2.1.22"/>
    </reaction>
</comment>
<dbReference type="Gene3D" id="3.20.20.70">
    <property type="entry name" value="Aldolase class I"/>
    <property type="match status" value="1"/>
</dbReference>
<dbReference type="PANTHER" id="PTHR35273:SF2">
    <property type="entry name" value="ALPHA-GALACTOSIDASE"/>
    <property type="match status" value="1"/>
</dbReference>
<dbReference type="InterPro" id="IPR013785">
    <property type="entry name" value="Aldolase_TIM"/>
</dbReference>
<feature type="domain" description="Glycoside-hydrolase family GH114 TIM-barrel" evidence="3">
    <location>
        <begin position="2"/>
        <end position="190"/>
    </location>
</feature>
<keyword evidence="5" id="KW-1185">Reference proteome</keyword>
<dbReference type="EMBL" id="AGUE01000023">
    <property type="protein sequence ID" value="EHL02453.1"/>
    <property type="molecule type" value="Genomic_DNA"/>
</dbReference>
<evidence type="ECO:0000256" key="2">
    <source>
        <dbReference type="ARBA" id="ARBA00012755"/>
    </source>
</evidence>
<reference evidence="4 5" key="1">
    <citation type="journal article" date="2012" name="Eukaryot. Cell">
        <title>Genome sequence of the fungus Glarea lozoyensis: the first genome sequence of a species from the Helotiaceae family.</title>
        <authorList>
            <person name="Youssar L."/>
            <person name="Gruening B.A."/>
            <person name="Erxleben A."/>
            <person name="Guenther S."/>
            <person name="Huettel W."/>
        </authorList>
    </citation>
    <scope>NUCLEOTIDE SEQUENCE [LARGE SCALE GENOMIC DNA]</scope>
    <source>
        <strain evidence="5">ATCC 74030 / MF5533</strain>
    </source>
</reference>
<sequence length="270" mass="30227">MISTLHANNKKVICYFSAGSFESWRPDASSFQASDKGAALEGWDNEWWLNTNSANVRTIMKARLDLAKSKGCDAVDPDNVDVYHNANGLGITEAQSIDYLTFLATEAHARGMAMGLKNGVEMVPQLLDIMDFQVNESCMQFNECDRLAPFITAGKPVFHIEYNDNSATKKRQAATDANCSFKGGPGFSTLKGNADEEKKIRVWDRAVKALDALTEIRPEPDQRPGFVGGRRIEHPLFSRFREYETGRAPEAFESVEEIQTYINKEVTRTR</sequence>
<dbReference type="InParanoid" id="H0EGB8"/>
<dbReference type="Proteomes" id="UP000005446">
    <property type="component" value="Unassembled WGS sequence"/>
</dbReference>
<evidence type="ECO:0000256" key="1">
    <source>
        <dbReference type="ARBA" id="ARBA00001255"/>
    </source>
</evidence>
<dbReference type="InterPro" id="IPR017853">
    <property type="entry name" value="GH"/>
</dbReference>
<name>H0EGB8_GLAL7</name>
<dbReference type="InterPro" id="IPR004352">
    <property type="entry name" value="GH114_TIM-barrel"/>
</dbReference>
<dbReference type="SUPFAM" id="SSF51445">
    <property type="entry name" value="(Trans)glycosidases"/>
    <property type="match status" value="1"/>
</dbReference>
<dbReference type="EC" id="3.2.1.22" evidence="2"/>
<evidence type="ECO:0000313" key="5">
    <source>
        <dbReference type="Proteomes" id="UP000005446"/>
    </source>
</evidence>
<accession>H0EGB8</accession>
<comment type="caution">
    <text evidence="4">The sequence shown here is derived from an EMBL/GenBank/DDBJ whole genome shotgun (WGS) entry which is preliminary data.</text>
</comment>
<dbReference type="GO" id="GO:0004557">
    <property type="term" value="F:alpha-galactosidase activity"/>
    <property type="evidence" value="ECO:0007669"/>
    <property type="project" value="UniProtKB-EC"/>
</dbReference>
<gene>
    <name evidence="4" type="ORF">M7I_1533</name>
</gene>
<proteinExistence type="predicted"/>
<evidence type="ECO:0000313" key="4">
    <source>
        <dbReference type="EMBL" id="EHL02453.1"/>
    </source>
</evidence>
<dbReference type="OrthoDB" id="2108802at2759"/>